<proteinExistence type="predicted"/>
<evidence type="ECO:0000313" key="1">
    <source>
        <dbReference type="EMBL" id="RRH74420.1"/>
    </source>
</evidence>
<name>A0A3P3DJH7_9RHOB</name>
<sequence>MMRTGRDIDRLRKQATGLGFFNAALEDFAASYQKLSAHVSLNICSHCLGRQHLELKASSIDLMAFGLCGQCGKIKRVCDLDLLKLYRAAGMSNSTILGNLPLLRQDFPTRPLLTEGMILALLEKIDIPHDQPGPPQDSPGGDD</sequence>
<protein>
    <submittedName>
        <fullName evidence="1">Uncharacterized protein</fullName>
    </submittedName>
</protein>
<evidence type="ECO:0000313" key="2">
    <source>
        <dbReference type="Proteomes" id="UP000282125"/>
    </source>
</evidence>
<organism evidence="1 2">
    <name type="scientific">Falsigemmobacter faecalis</name>
    <dbReference type="NCBI Taxonomy" id="2488730"/>
    <lineage>
        <taxon>Bacteria</taxon>
        <taxon>Pseudomonadati</taxon>
        <taxon>Pseudomonadota</taxon>
        <taxon>Alphaproteobacteria</taxon>
        <taxon>Rhodobacterales</taxon>
        <taxon>Paracoccaceae</taxon>
        <taxon>Falsigemmobacter</taxon>
    </lineage>
</organism>
<dbReference type="EMBL" id="RRAZ01000013">
    <property type="protein sequence ID" value="RRH74420.1"/>
    <property type="molecule type" value="Genomic_DNA"/>
</dbReference>
<dbReference type="RefSeq" id="WP_124964879.1">
    <property type="nucleotide sequence ID" value="NZ_RRAZ01000013.1"/>
</dbReference>
<comment type="caution">
    <text evidence="1">The sequence shown here is derived from an EMBL/GenBank/DDBJ whole genome shotgun (WGS) entry which is preliminary data.</text>
</comment>
<keyword evidence="2" id="KW-1185">Reference proteome</keyword>
<reference evidence="1 2" key="1">
    <citation type="submission" date="2018-11" db="EMBL/GenBank/DDBJ databases">
        <title>Gemmobacter sp. nov., YIM 102744-1 draft genome.</title>
        <authorList>
            <person name="Li G."/>
            <person name="Jiang Y."/>
        </authorList>
    </citation>
    <scope>NUCLEOTIDE SEQUENCE [LARGE SCALE GENOMIC DNA]</scope>
    <source>
        <strain evidence="1 2">YIM 102744-1</strain>
    </source>
</reference>
<accession>A0A3P3DJH7</accession>
<dbReference type="Proteomes" id="UP000282125">
    <property type="component" value="Unassembled WGS sequence"/>
</dbReference>
<dbReference type="AlphaFoldDB" id="A0A3P3DJH7"/>
<dbReference type="OrthoDB" id="9828580at2"/>
<gene>
    <name evidence="1" type="ORF">EG244_10020</name>
</gene>